<reference evidence="8" key="1">
    <citation type="submission" date="2020-02" db="EMBL/GenBank/DDBJ databases">
        <authorList>
            <person name="Chen W.-M."/>
        </authorList>
    </citation>
    <scope>NUCLEOTIDE SEQUENCE</scope>
    <source>
        <strain evidence="8">NBD-18</strain>
    </source>
</reference>
<dbReference type="InterPro" id="IPR034457">
    <property type="entry name" value="Organic_radical-activating"/>
</dbReference>
<dbReference type="Gene3D" id="3.20.20.70">
    <property type="entry name" value="Aldolase class I"/>
    <property type="match status" value="1"/>
</dbReference>
<sequence length="236" mass="26751">MRREGSAIGGFVPFSSLDWPGQLAAVVFIKGCPWRCDYCHNPHLQSRKTIPVVHIESQNAQGSLDWDRILEFLDARKTLLDGVVFTGGEPFTEPNLEEMIGQVLHKGFKVAVHTAGMYPSKLERSLESLSWVGLDIKTKAENYDSLTHRSGSAEPVRKTLEKLLKSDVSFECRTTWSPQWLSESDLIDLAQDLSAQGVRKYAIQRFRSLAHRSVGHELSEQSLRILDSLFEQFTYR</sequence>
<protein>
    <submittedName>
        <fullName evidence="8">Anaerobic ribonucleoside-triphosphate reductase activating protein</fullName>
    </submittedName>
</protein>
<keyword evidence="6" id="KW-0411">Iron-sulfur</keyword>
<feature type="domain" description="Radical SAM core" evidence="7">
    <location>
        <begin position="18"/>
        <end position="236"/>
    </location>
</feature>
<dbReference type="RefSeq" id="WP_163656217.1">
    <property type="nucleotide sequence ID" value="NZ_JAAGRN010000012.1"/>
</dbReference>
<evidence type="ECO:0000259" key="7">
    <source>
        <dbReference type="PROSITE" id="PS51918"/>
    </source>
</evidence>
<dbReference type="InterPro" id="IPR058240">
    <property type="entry name" value="rSAM_sf"/>
</dbReference>
<gene>
    <name evidence="8" type="ORF">G3I67_14275</name>
</gene>
<dbReference type="NCBIfam" id="TIGR02495">
    <property type="entry name" value="NrdG2"/>
    <property type="match status" value="1"/>
</dbReference>
<evidence type="ECO:0000256" key="3">
    <source>
        <dbReference type="ARBA" id="ARBA00022691"/>
    </source>
</evidence>
<dbReference type="PANTHER" id="PTHR30352">
    <property type="entry name" value="PYRUVATE FORMATE-LYASE-ACTIVATING ENZYME"/>
    <property type="match status" value="1"/>
</dbReference>
<accession>A0A6B2R0V7</accession>
<dbReference type="PROSITE" id="PS51918">
    <property type="entry name" value="RADICAL_SAM"/>
    <property type="match status" value="1"/>
</dbReference>
<dbReference type="PANTHER" id="PTHR30352:SF13">
    <property type="entry name" value="GLYCYL-RADICAL ENZYME ACTIVATING ENZYME YJJW-RELATED"/>
    <property type="match status" value="1"/>
</dbReference>
<organism evidence="8">
    <name type="scientific">Sheuella amnicola</name>
    <dbReference type="NCBI Taxonomy" id="2707330"/>
    <lineage>
        <taxon>Bacteria</taxon>
        <taxon>Pseudomonadati</taxon>
        <taxon>Pseudomonadota</taxon>
        <taxon>Betaproteobacteria</taxon>
        <taxon>Burkholderiales</taxon>
        <taxon>Alcaligenaceae</taxon>
        <taxon>Sheuella</taxon>
    </lineage>
</organism>
<dbReference type="InterPro" id="IPR013785">
    <property type="entry name" value="Aldolase_TIM"/>
</dbReference>
<dbReference type="GO" id="GO:0003824">
    <property type="term" value="F:catalytic activity"/>
    <property type="evidence" value="ECO:0007669"/>
    <property type="project" value="InterPro"/>
</dbReference>
<dbReference type="GO" id="GO:0046872">
    <property type="term" value="F:metal ion binding"/>
    <property type="evidence" value="ECO:0007669"/>
    <property type="project" value="UniProtKB-KW"/>
</dbReference>
<keyword evidence="3" id="KW-0949">S-adenosyl-L-methionine</keyword>
<dbReference type="SFLD" id="SFLDG01067">
    <property type="entry name" value="SPASM/twitch_domain_containing"/>
    <property type="match status" value="1"/>
</dbReference>
<dbReference type="SFLD" id="SFLDS00029">
    <property type="entry name" value="Radical_SAM"/>
    <property type="match status" value="2"/>
</dbReference>
<keyword evidence="5" id="KW-0408">Iron</keyword>
<evidence type="ECO:0000256" key="5">
    <source>
        <dbReference type="ARBA" id="ARBA00023004"/>
    </source>
</evidence>
<evidence type="ECO:0000313" key="8">
    <source>
        <dbReference type="EMBL" id="NDY84396.1"/>
    </source>
</evidence>
<proteinExistence type="predicted"/>
<dbReference type="InterPro" id="IPR012840">
    <property type="entry name" value="NrdG2"/>
</dbReference>
<evidence type="ECO:0000256" key="2">
    <source>
        <dbReference type="ARBA" id="ARBA00022485"/>
    </source>
</evidence>
<dbReference type="SFLD" id="SFLDG01094">
    <property type="entry name" value="Uncharacterised_Radical_SAM_Su"/>
    <property type="match status" value="1"/>
</dbReference>
<dbReference type="SUPFAM" id="SSF102114">
    <property type="entry name" value="Radical SAM enzymes"/>
    <property type="match status" value="1"/>
</dbReference>
<evidence type="ECO:0000256" key="6">
    <source>
        <dbReference type="ARBA" id="ARBA00023014"/>
    </source>
</evidence>
<keyword evidence="2" id="KW-0004">4Fe-4S</keyword>
<evidence type="ECO:0000256" key="4">
    <source>
        <dbReference type="ARBA" id="ARBA00022723"/>
    </source>
</evidence>
<dbReference type="InterPro" id="IPR007197">
    <property type="entry name" value="rSAM"/>
</dbReference>
<dbReference type="CDD" id="cd01335">
    <property type="entry name" value="Radical_SAM"/>
    <property type="match status" value="1"/>
</dbReference>
<name>A0A6B2R0V7_9BURK</name>
<keyword evidence="4" id="KW-0479">Metal-binding</keyword>
<comment type="caution">
    <text evidence="8">The sequence shown here is derived from an EMBL/GenBank/DDBJ whole genome shotgun (WGS) entry which is preliminary data.</text>
</comment>
<dbReference type="GO" id="GO:0051539">
    <property type="term" value="F:4 iron, 4 sulfur cluster binding"/>
    <property type="evidence" value="ECO:0007669"/>
    <property type="project" value="UniProtKB-KW"/>
</dbReference>
<dbReference type="Pfam" id="PF04055">
    <property type="entry name" value="Radical_SAM"/>
    <property type="match status" value="1"/>
</dbReference>
<comment type="cofactor">
    <cofactor evidence="1">
        <name>[4Fe-4S] cluster</name>
        <dbReference type="ChEBI" id="CHEBI:49883"/>
    </cofactor>
</comment>
<dbReference type="AlphaFoldDB" id="A0A6B2R0V7"/>
<evidence type="ECO:0000256" key="1">
    <source>
        <dbReference type="ARBA" id="ARBA00001966"/>
    </source>
</evidence>
<dbReference type="EMBL" id="JAAGRN010000012">
    <property type="protein sequence ID" value="NDY84396.1"/>
    <property type="molecule type" value="Genomic_DNA"/>
</dbReference>